<proteinExistence type="predicted"/>
<protein>
    <submittedName>
        <fullName evidence="1">Uncharacterized protein</fullName>
    </submittedName>
</protein>
<dbReference type="Proteomes" id="UP000237811">
    <property type="component" value="Unassembled WGS sequence"/>
</dbReference>
<sequence>MKRAAPDMTAALYQLTATAAQICLPVPVPASAPDCWLDLVDHWQTLIGATSRSCSARSRRWSAKCVRARIVSLRSVTCPTVTH</sequence>
<organism evidence="1 2">
    <name type="scientific">Burkholderia multivorans</name>
    <dbReference type="NCBI Taxonomy" id="87883"/>
    <lineage>
        <taxon>Bacteria</taxon>
        <taxon>Pseudomonadati</taxon>
        <taxon>Pseudomonadota</taxon>
        <taxon>Betaproteobacteria</taxon>
        <taxon>Burkholderiales</taxon>
        <taxon>Burkholderiaceae</taxon>
        <taxon>Burkholderia</taxon>
        <taxon>Burkholderia cepacia complex</taxon>
    </lineage>
</organism>
<evidence type="ECO:0000313" key="1">
    <source>
        <dbReference type="EMBL" id="PRE42273.1"/>
    </source>
</evidence>
<gene>
    <name evidence="1" type="ORF">C6P99_24630</name>
</gene>
<comment type="caution">
    <text evidence="1">The sequence shown here is derived from an EMBL/GenBank/DDBJ whole genome shotgun (WGS) entry which is preliminary data.</text>
</comment>
<evidence type="ECO:0000313" key="2">
    <source>
        <dbReference type="Proteomes" id="UP000237811"/>
    </source>
</evidence>
<accession>A0AB37AN04</accession>
<dbReference type="AlphaFoldDB" id="A0AB37AN04"/>
<reference evidence="1 2" key="1">
    <citation type="submission" date="2018-03" db="EMBL/GenBank/DDBJ databases">
        <authorList>
            <person name="Nguyen K."/>
            <person name="Fouts D."/>
            <person name="Sutton G."/>
        </authorList>
    </citation>
    <scope>NUCLEOTIDE SEQUENCE [LARGE SCALE GENOMIC DNA]</scope>
    <source>
        <strain evidence="1 2">AU14328</strain>
    </source>
</reference>
<name>A0AB37AN04_9BURK</name>
<dbReference type="EMBL" id="PVFR01000076">
    <property type="protein sequence ID" value="PRE42273.1"/>
    <property type="molecule type" value="Genomic_DNA"/>
</dbReference>